<evidence type="ECO:0000259" key="5">
    <source>
        <dbReference type="PROSITE" id="PS50931"/>
    </source>
</evidence>
<dbReference type="InterPro" id="IPR005119">
    <property type="entry name" value="LysR_subst-bd"/>
</dbReference>
<dbReference type="SUPFAM" id="SSF53850">
    <property type="entry name" value="Periplasmic binding protein-like II"/>
    <property type="match status" value="1"/>
</dbReference>
<dbReference type="SUPFAM" id="SSF46785">
    <property type="entry name" value="Winged helix' DNA-binding domain"/>
    <property type="match status" value="1"/>
</dbReference>
<protein>
    <recommendedName>
        <fullName evidence="5">HTH lysR-type domain-containing protein</fullName>
    </recommendedName>
</protein>
<dbReference type="PANTHER" id="PTHR30346">
    <property type="entry name" value="TRANSCRIPTIONAL DUAL REGULATOR HCAR-RELATED"/>
    <property type="match status" value="1"/>
</dbReference>
<reference evidence="7" key="1">
    <citation type="journal article" date="2019" name="Int. J. Syst. Evol. Microbiol.">
        <title>The Global Catalogue of Microorganisms (GCM) 10K type strain sequencing project: providing services to taxonomists for standard genome sequencing and annotation.</title>
        <authorList>
            <consortium name="The Broad Institute Genomics Platform"/>
            <consortium name="The Broad Institute Genome Sequencing Center for Infectious Disease"/>
            <person name="Wu L."/>
            <person name="Ma J."/>
        </authorList>
    </citation>
    <scope>NUCLEOTIDE SEQUENCE [LARGE SCALE GENOMIC DNA]</scope>
    <source>
        <strain evidence="7">JCM 5067</strain>
    </source>
</reference>
<comment type="similarity">
    <text evidence="1">Belongs to the LysR transcriptional regulatory family.</text>
</comment>
<dbReference type="EMBL" id="BAAACA010000035">
    <property type="protein sequence ID" value="GAA0614262.1"/>
    <property type="molecule type" value="Genomic_DNA"/>
</dbReference>
<keyword evidence="2" id="KW-0805">Transcription regulation</keyword>
<evidence type="ECO:0000256" key="2">
    <source>
        <dbReference type="ARBA" id="ARBA00023015"/>
    </source>
</evidence>
<proteinExistence type="inferred from homology"/>
<dbReference type="InterPro" id="IPR000847">
    <property type="entry name" value="LysR_HTH_N"/>
</dbReference>
<dbReference type="Gene3D" id="3.40.190.290">
    <property type="match status" value="1"/>
</dbReference>
<dbReference type="Gene3D" id="1.10.10.10">
    <property type="entry name" value="Winged helix-like DNA-binding domain superfamily/Winged helix DNA-binding domain"/>
    <property type="match status" value="1"/>
</dbReference>
<comment type="caution">
    <text evidence="6">The sequence shown here is derived from an EMBL/GenBank/DDBJ whole genome shotgun (WGS) entry which is preliminary data.</text>
</comment>
<evidence type="ECO:0000313" key="7">
    <source>
        <dbReference type="Proteomes" id="UP001500668"/>
    </source>
</evidence>
<dbReference type="Proteomes" id="UP001500668">
    <property type="component" value="Unassembled WGS sequence"/>
</dbReference>
<dbReference type="PANTHER" id="PTHR30346:SF29">
    <property type="entry name" value="LYSR SUBSTRATE-BINDING"/>
    <property type="match status" value="1"/>
</dbReference>
<dbReference type="Pfam" id="PF00126">
    <property type="entry name" value="HTH_1"/>
    <property type="match status" value="1"/>
</dbReference>
<feature type="domain" description="HTH lysR-type" evidence="5">
    <location>
        <begin position="1"/>
        <end position="56"/>
    </location>
</feature>
<keyword evidence="7" id="KW-1185">Reference proteome</keyword>
<evidence type="ECO:0000313" key="6">
    <source>
        <dbReference type="EMBL" id="GAA0614262.1"/>
    </source>
</evidence>
<accession>A0ABP3RP79</accession>
<dbReference type="Pfam" id="PF03466">
    <property type="entry name" value="LysR_substrate"/>
    <property type="match status" value="1"/>
</dbReference>
<dbReference type="InterPro" id="IPR036390">
    <property type="entry name" value="WH_DNA-bd_sf"/>
</dbReference>
<dbReference type="PRINTS" id="PR00039">
    <property type="entry name" value="HTHLYSR"/>
</dbReference>
<name>A0ABP3RP79_9ACTN</name>
<organism evidence="6 7">
    <name type="scientific">Streptomyces crystallinus</name>
    <dbReference type="NCBI Taxonomy" id="68191"/>
    <lineage>
        <taxon>Bacteria</taxon>
        <taxon>Bacillati</taxon>
        <taxon>Actinomycetota</taxon>
        <taxon>Actinomycetes</taxon>
        <taxon>Kitasatosporales</taxon>
        <taxon>Streptomycetaceae</taxon>
        <taxon>Streptomyces</taxon>
    </lineage>
</organism>
<evidence type="ECO:0000256" key="4">
    <source>
        <dbReference type="ARBA" id="ARBA00023163"/>
    </source>
</evidence>
<dbReference type="RefSeq" id="WP_344076904.1">
    <property type="nucleotide sequence ID" value="NZ_BAAACA010000035.1"/>
</dbReference>
<sequence>MDPHLLRTLVAVVEHRSFSAAARALGYTQSAVSQHIASLEADLGTKLVERRPVGPTGAGERLMEHAGPLLLRLDAARADIARLRAAPPTRLTLACTPAALTPSLAAALARVRRGAPGLAAGVRVLGPDAVVRAVLTGEADLGLVDGAAAPNDPLPLPDAGPMATVGVAEEPLAVLLPAGHPLAGRPALRLADLADAHWIDAPDTAVPLAQLRAAAHTDGFRPRLAYGGGDLAGLVRLVAAGHGLAATGLAAAAGQPGAVAVRISAPRLVHRTEAVHPRTPAEPVRALVEALGHTA</sequence>
<keyword evidence="4" id="KW-0804">Transcription</keyword>
<evidence type="ECO:0000256" key="3">
    <source>
        <dbReference type="ARBA" id="ARBA00023125"/>
    </source>
</evidence>
<dbReference type="InterPro" id="IPR036388">
    <property type="entry name" value="WH-like_DNA-bd_sf"/>
</dbReference>
<dbReference type="PROSITE" id="PS50931">
    <property type="entry name" value="HTH_LYSR"/>
    <property type="match status" value="1"/>
</dbReference>
<gene>
    <name evidence="6" type="ORF">GCM10010394_50340</name>
</gene>
<evidence type="ECO:0000256" key="1">
    <source>
        <dbReference type="ARBA" id="ARBA00009437"/>
    </source>
</evidence>
<keyword evidence="3" id="KW-0238">DNA-binding</keyword>